<name>A0A5C4MBQ2_9ACTN</name>
<dbReference type="InterPro" id="IPR013249">
    <property type="entry name" value="RNA_pol_sigma70_r4_t2"/>
</dbReference>
<dbReference type="AlphaFoldDB" id="A0A5C4MBQ2"/>
<reference evidence="8 9" key="1">
    <citation type="submission" date="2019-05" db="EMBL/GenBank/DDBJ databases">
        <title>Mumia sp. nov., isolated from the intestinal contents of plateau pika (Ochotona curzoniae) in the Qinghai-Tibet plateau of China.</title>
        <authorList>
            <person name="Tian Z."/>
        </authorList>
    </citation>
    <scope>NUCLEOTIDE SEQUENCE [LARGE SCALE GENOMIC DNA]</scope>
    <source>
        <strain evidence="9">527</strain>
    </source>
</reference>
<organism evidence="8 9">
    <name type="scientific">Mumia zhuanghuii</name>
    <dbReference type="NCBI Taxonomy" id="2585211"/>
    <lineage>
        <taxon>Bacteria</taxon>
        <taxon>Bacillati</taxon>
        <taxon>Actinomycetota</taxon>
        <taxon>Actinomycetes</taxon>
        <taxon>Propionibacteriales</taxon>
        <taxon>Nocardioidaceae</taxon>
        <taxon>Mumia</taxon>
    </lineage>
</organism>
<dbReference type="InterPro" id="IPR007627">
    <property type="entry name" value="RNA_pol_sigma70_r2"/>
</dbReference>
<dbReference type="Gene3D" id="1.10.1740.10">
    <property type="match status" value="1"/>
</dbReference>
<dbReference type="PANTHER" id="PTHR47756:SF2">
    <property type="entry name" value="BLL6612 PROTEIN"/>
    <property type="match status" value="1"/>
</dbReference>
<evidence type="ECO:0000313" key="8">
    <source>
        <dbReference type="EMBL" id="TNC34377.1"/>
    </source>
</evidence>
<dbReference type="GO" id="GO:0016987">
    <property type="term" value="F:sigma factor activity"/>
    <property type="evidence" value="ECO:0007669"/>
    <property type="project" value="UniProtKB-KW"/>
</dbReference>
<dbReference type="SUPFAM" id="SSF88659">
    <property type="entry name" value="Sigma3 and sigma4 domains of RNA polymerase sigma factors"/>
    <property type="match status" value="1"/>
</dbReference>
<dbReference type="Pfam" id="PF08281">
    <property type="entry name" value="Sigma70_r4_2"/>
    <property type="match status" value="1"/>
</dbReference>
<keyword evidence="4" id="KW-0804">Transcription</keyword>
<evidence type="ECO:0000256" key="2">
    <source>
        <dbReference type="ARBA" id="ARBA00023015"/>
    </source>
</evidence>
<evidence type="ECO:0000313" key="9">
    <source>
        <dbReference type="Proteomes" id="UP000306740"/>
    </source>
</evidence>
<evidence type="ECO:0000256" key="4">
    <source>
        <dbReference type="ARBA" id="ARBA00023163"/>
    </source>
</evidence>
<dbReference type="SUPFAM" id="SSF88946">
    <property type="entry name" value="Sigma2 domain of RNA polymerase sigma factors"/>
    <property type="match status" value="1"/>
</dbReference>
<comment type="similarity">
    <text evidence="1">Belongs to the sigma-70 factor family. ECF subfamily.</text>
</comment>
<dbReference type="Proteomes" id="UP000306740">
    <property type="component" value="Unassembled WGS sequence"/>
</dbReference>
<dbReference type="InterPro" id="IPR013325">
    <property type="entry name" value="RNA_pol_sigma_r2"/>
</dbReference>
<dbReference type="Pfam" id="PF04542">
    <property type="entry name" value="Sigma70_r2"/>
    <property type="match status" value="1"/>
</dbReference>
<dbReference type="GO" id="GO:0003677">
    <property type="term" value="F:DNA binding"/>
    <property type="evidence" value="ECO:0007669"/>
    <property type="project" value="InterPro"/>
</dbReference>
<evidence type="ECO:0000256" key="1">
    <source>
        <dbReference type="ARBA" id="ARBA00010641"/>
    </source>
</evidence>
<evidence type="ECO:0000256" key="3">
    <source>
        <dbReference type="ARBA" id="ARBA00023082"/>
    </source>
</evidence>
<dbReference type="EMBL" id="VDFR01000158">
    <property type="protein sequence ID" value="TNC34377.1"/>
    <property type="molecule type" value="Genomic_DNA"/>
</dbReference>
<sequence>MVAATVGTAGDLDTAEDCAQRAFERALETWRPATVPSNPVGWLVRTARNHALDLHRRAGTLRARAPELVLREEARCADAPVSRWNDDLLRLVFTCCHPALLEADRVLLTLRVVCGLPTPTAAGLLLLKPATAAARLTRARRKIASAGVRYAVPSAEDLPGRLDAVLAVVHLVATAAHERPRSPETDSLEQSARGLSTSLAEIFPEEPEVLGLLGLVLFTQARTVARRAAEAVLLDGQDRGSWDPRLMAGGREATSRAIESALARDGRAGRYALQAAIAGVHTEAASVETTDWPALLRLYDRLLEVWPTSVVRLNRAVAVSYVHGASAALAEVDAVADDPSLREYPYLPAVRARLLADLGRTEEAAAAYRRAVAVAGDDDQRRFLKERLEDLDR</sequence>
<feature type="domain" description="RNA polymerase sigma factor 70 region 4 type 2" evidence="6">
    <location>
        <begin position="93"/>
        <end position="143"/>
    </location>
</feature>
<gene>
    <name evidence="8" type="ORF">FHE65_27910</name>
</gene>
<feature type="domain" description="DUF6596" evidence="7">
    <location>
        <begin position="161"/>
        <end position="257"/>
    </location>
</feature>
<evidence type="ECO:0000259" key="5">
    <source>
        <dbReference type="Pfam" id="PF04542"/>
    </source>
</evidence>
<dbReference type="GO" id="GO:0006352">
    <property type="term" value="P:DNA-templated transcription initiation"/>
    <property type="evidence" value="ECO:0007669"/>
    <property type="project" value="InterPro"/>
</dbReference>
<dbReference type="Pfam" id="PF20239">
    <property type="entry name" value="DUF6596"/>
    <property type="match status" value="1"/>
</dbReference>
<feature type="domain" description="RNA polymerase sigma-70 region 2" evidence="5">
    <location>
        <begin position="9"/>
        <end position="59"/>
    </location>
</feature>
<dbReference type="InterPro" id="IPR011990">
    <property type="entry name" value="TPR-like_helical_dom_sf"/>
</dbReference>
<keyword evidence="3" id="KW-0731">Sigma factor</keyword>
<dbReference type="Gene3D" id="1.25.40.10">
    <property type="entry name" value="Tetratricopeptide repeat domain"/>
    <property type="match status" value="1"/>
</dbReference>
<dbReference type="OrthoDB" id="9780299at2"/>
<protein>
    <submittedName>
        <fullName evidence="8">RNA polymerase sigma factor</fullName>
    </submittedName>
</protein>
<evidence type="ECO:0000259" key="7">
    <source>
        <dbReference type="Pfam" id="PF20239"/>
    </source>
</evidence>
<dbReference type="PANTHER" id="PTHR47756">
    <property type="entry name" value="BLL6612 PROTEIN-RELATED"/>
    <property type="match status" value="1"/>
</dbReference>
<keyword evidence="2" id="KW-0805">Transcription regulation</keyword>
<proteinExistence type="inferred from homology"/>
<dbReference type="InterPro" id="IPR046531">
    <property type="entry name" value="DUF6596"/>
</dbReference>
<evidence type="ECO:0000259" key="6">
    <source>
        <dbReference type="Pfam" id="PF08281"/>
    </source>
</evidence>
<comment type="caution">
    <text evidence="8">The sequence shown here is derived from an EMBL/GenBank/DDBJ whole genome shotgun (WGS) entry which is preliminary data.</text>
</comment>
<accession>A0A5C4MBQ2</accession>
<dbReference type="InterPro" id="IPR013324">
    <property type="entry name" value="RNA_pol_sigma_r3/r4-like"/>
</dbReference>